<name>A0A9W4SFA6_9GLOM</name>
<proteinExistence type="predicted"/>
<dbReference type="AlphaFoldDB" id="A0A9W4SFA6"/>
<gene>
    <name evidence="1" type="ORF">FWILDA_LOCUS2769</name>
</gene>
<dbReference type="OrthoDB" id="2399448at2759"/>
<evidence type="ECO:0000313" key="1">
    <source>
        <dbReference type="EMBL" id="CAI2166831.1"/>
    </source>
</evidence>
<evidence type="ECO:0000313" key="2">
    <source>
        <dbReference type="Proteomes" id="UP001153678"/>
    </source>
</evidence>
<comment type="caution">
    <text evidence="1">The sequence shown here is derived from an EMBL/GenBank/DDBJ whole genome shotgun (WGS) entry which is preliminary data.</text>
</comment>
<dbReference type="EMBL" id="CAMKVN010000338">
    <property type="protein sequence ID" value="CAI2166831.1"/>
    <property type="molecule type" value="Genomic_DNA"/>
</dbReference>
<protein>
    <submittedName>
        <fullName evidence="1">5661_t:CDS:1</fullName>
    </submittedName>
</protein>
<sequence length="91" mass="10557">MNQTYGEDINNTLRICNVDVNVCLYKIHDDSVRPKYFLDADNEDEIKAILLECKGHFLYKIIDEDESLHPVIDFDLPIEILNAISPKISYI</sequence>
<organism evidence="1 2">
    <name type="scientific">Funneliformis geosporum</name>
    <dbReference type="NCBI Taxonomy" id="1117311"/>
    <lineage>
        <taxon>Eukaryota</taxon>
        <taxon>Fungi</taxon>
        <taxon>Fungi incertae sedis</taxon>
        <taxon>Mucoromycota</taxon>
        <taxon>Glomeromycotina</taxon>
        <taxon>Glomeromycetes</taxon>
        <taxon>Glomerales</taxon>
        <taxon>Glomeraceae</taxon>
        <taxon>Funneliformis</taxon>
    </lineage>
</organism>
<dbReference type="Proteomes" id="UP001153678">
    <property type="component" value="Unassembled WGS sequence"/>
</dbReference>
<accession>A0A9W4SFA6</accession>
<keyword evidence="2" id="KW-1185">Reference proteome</keyword>
<reference evidence="1" key="1">
    <citation type="submission" date="2022-08" db="EMBL/GenBank/DDBJ databases">
        <authorList>
            <person name="Kallberg Y."/>
            <person name="Tangrot J."/>
            <person name="Rosling A."/>
        </authorList>
    </citation>
    <scope>NUCLEOTIDE SEQUENCE</scope>
    <source>
        <strain evidence="1">Wild A</strain>
    </source>
</reference>